<evidence type="ECO:0000256" key="1">
    <source>
        <dbReference type="ARBA" id="ARBA00004651"/>
    </source>
</evidence>
<dbReference type="PANTHER" id="PTHR32196:SF72">
    <property type="entry name" value="RIBOSE IMPORT PERMEASE PROTEIN RBSC"/>
    <property type="match status" value="1"/>
</dbReference>
<dbReference type="PANTHER" id="PTHR32196">
    <property type="entry name" value="ABC TRANSPORTER PERMEASE PROTEIN YPHD-RELATED-RELATED"/>
    <property type="match status" value="1"/>
</dbReference>
<dbReference type="Pfam" id="PF02653">
    <property type="entry name" value="BPD_transp_2"/>
    <property type="match status" value="1"/>
</dbReference>
<feature type="transmembrane region" description="Helical" evidence="6">
    <location>
        <begin position="53"/>
        <end position="84"/>
    </location>
</feature>
<dbReference type="GO" id="GO:0005886">
    <property type="term" value="C:plasma membrane"/>
    <property type="evidence" value="ECO:0007669"/>
    <property type="project" value="UniProtKB-SubCell"/>
</dbReference>
<dbReference type="GO" id="GO:0022857">
    <property type="term" value="F:transmembrane transporter activity"/>
    <property type="evidence" value="ECO:0007669"/>
    <property type="project" value="InterPro"/>
</dbReference>
<sequence length="332" mass="34633">MLRPHKSHLKSILIGEHLGLLIVLGMLVAFFGVKTDHFFSVPTLKAIVNQIPALTLVSVGMTFVLITGGIDLAVGSVLAFSAAVLGVLMVNHELSIWMAVPLAIVVGGICGLISGGISVLAGIPSFIVSLGVLQVARGLTYLLTESRSMFIVRGTGMAFIGERIGALGVSPAFLFALAAVGVSQFVLHRTVFGRYSMAIGFNETVVRYSGVETKWIRIGAFVVSGALAAAAGVIETSRISVVDPNAAIGFELLAIAAAVIGGTSLMGGRGSMINTFFGVLIIAVLQSGLVQMNVSEGAKYVTTGSVIVLAVLLDASRSRLRDAVARLRGRRR</sequence>
<feature type="transmembrane region" description="Helical" evidence="6">
    <location>
        <begin position="12"/>
        <end position="33"/>
    </location>
</feature>
<feature type="transmembrane region" description="Helical" evidence="6">
    <location>
        <begin position="123"/>
        <end position="143"/>
    </location>
</feature>
<comment type="subcellular location">
    <subcellularLocation>
        <location evidence="1">Cell membrane</location>
        <topology evidence="1">Multi-pass membrane protein</topology>
    </subcellularLocation>
</comment>
<dbReference type="OrthoDB" id="9813906at2"/>
<reference evidence="7 8" key="1">
    <citation type="journal article" date="2016" name="Front. Microbiol.">
        <title>Fuerstia marisgermanicae gen. nov., sp. nov., an Unusual Member of the Phylum Planctomycetes from the German Wadden Sea.</title>
        <authorList>
            <person name="Kohn T."/>
            <person name="Heuer A."/>
            <person name="Jogler M."/>
            <person name="Vollmers J."/>
            <person name="Boedeker C."/>
            <person name="Bunk B."/>
            <person name="Rast P."/>
            <person name="Borchert D."/>
            <person name="Glockner I."/>
            <person name="Freese H.M."/>
            <person name="Klenk H.P."/>
            <person name="Overmann J."/>
            <person name="Kaster A.K."/>
            <person name="Rohde M."/>
            <person name="Wiegand S."/>
            <person name="Jogler C."/>
        </authorList>
    </citation>
    <scope>NUCLEOTIDE SEQUENCE [LARGE SCALE GENOMIC DNA]</scope>
    <source>
        <strain evidence="7 8">NH11</strain>
    </source>
</reference>
<evidence type="ECO:0000256" key="2">
    <source>
        <dbReference type="ARBA" id="ARBA00022475"/>
    </source>
</evidence>
<feature type="transmembrane region" description="Helical" evidence="6">
    <location>
        <begin position="215"/>
        <end position="234"/>
    </location>
</feature>
<feature type="transmembrane region" description="Helical" evidence="6">
    <location>
        <begin position="96"/>
        <end position="117"/>
    </location>
</feature>
<evidence type="ECO:0000256" key="4">
    <source>
        <dbReference type="ARBA" id="ARBA00022989"/>
    </source>
</evidence>
<dbReference type="CDD" id="cd06579">
    <property type="entry name" value="TM_PBP1_transp_AraH_like"/>
    <property type="match status" value="1"/>
</dbReference>
<gene>
    <name evidence="7" type="primary">rbsC_1</name>
    <name evidence="7" type="ORF">Fuma_04056</name>
</gene>
<keyword evidence="4 6" id="KW-1133">Transmembrane helix</keyword>
<feature type="transmembrane region" description="Helical" evidence="6">
    <location>
        <begin position="246"/>
        <end position="266"/>
    </location>
</feature>
<keyword evidence="3 6" id="KW-0812">Transmembrane</keyword>
<dbReference type="KEGG" id="fmr:Fuma_04056"/>
<dbReference type="AlphaFoldDB" id="A0A1P8WK35"/>
<evidence type="ECO:0000313" key="7">
    <source>
        <dbReference type="EMBL" id="APZ94424.1"/>
    </source>
</evidence>
<organism evidence="7 8">
    <name type="scientific">Fuerstiella marisgermanici</name>
    <dbReference type="NCBI Taxonomy" id="1891926"/>
    <lineage>
        <taxon>Bacteria</taxon>
        <taxon>Pseudomonadati</taxon>
        <taxon>Planctomycetota</taxon>
        <taxon>Planctomycetia</taxon>
        <taxon>Planctomycetales</taxon>
        <taxon>Planctomycetaceae</taxon>
        <taxon>Fuerstiella</taxon>
    </lineage>
</organism>
<dbReference type="InterPro" id="IPR001851">
    <property type="entry name" value="ABC_transp_permease"/>
</dbReference>
<name>A0A1P8WK35_9PLAN</name>
<feature type="transmembrane region" description="Helical" evidence="6">
    <location>
        <begin position="272"/>
        <end position="290"/>
    </location>
</feature>
<feature type="transmembrane region" description="Helical" evidence="6">
    <location>
        <begin position="164"/>
        <end position="187"/>
    </location>
</feature>
<dbReference type="EMBL" id="CP017641">
    <property type="protein sequence ID" value="APZ94424.1"/>
    <property type="molecule type" value="Genomic_DNA"/>
</dbReference>
<keyword evidence="2" id="KW-1003">Cell membrane</keyword>
<proteinExistence type="predicted"/>
<protein>
    <submittedName>
        <fullName evidence="7">Ribose transport system permease protein RbsC</fullName>
    </submittedName>
</protein>
<evidence type="ECO:0000256" key="6">
    <source>
        <dbReference type="SAM" id="Phobius"/>
    </source>
</evidence>
<dbReference type="RefSeq" id="WP_077025730.1">
    <property type="nucleotide sequence ID" value="NZ_CP017641.1"/>
</dbReference>
<keyword evidence="8" id="KW-1185">Reference proteome</keyword>
<evidence type="ECO:0000313" key="8">
    <source>
        <dbReference type="Proteomes" id="UP000187735"/>
    </source>
</evidence>
<accession>A0A1P8WK35</accession>
<evidence type="ECO:0000256" key="5">
    <source>
        <dbReference type="ARBA" id="ARBA00023136"/>
    </source>
</evidence>
<dbReference type="STRING" id="1891926.Fuma_04056"/>
<keyword evidence="5 6" id="KW-0472">Membrane</keyword>
<evidence type="ECO:0000256" key="3">
    <source>
        <dbReference type="ARBA" id="ARBA00022692"/>
    </source>
</evidence>
<dbReference type="Proteomes" id="UP000187735">
    <property type="component" value="Chromosome"/>
</dbReference>